<proteinExistence type="predicted"/>
<evidence type="ECO:0000313" key="4">
    <source>
        <dbReference type="EMBL" id="MFB9467666.1"/>
    </source>
</evidence>
<keyword evidence="1 2" id="KW-0238">DNA-binding</keyword>
<dbReference type="InterPro" id="IPR001647">
    <property type="entry name" value="HTH_TetR"/>
</dbReference>
<gene>
    <name evidence="4" type="ORF">ACFF45_34545</name>
</gene>
<dbReference type="PANTHER" id="PTHR30055:SF226">
    <property type="entry name" value="HTH-TYPE TRANSCRIPTIONAL REGULATOR PKSA"/>
    <property type="match status" value="1"/>
</dbReference>
<keyword evidence="5" id="KW-1185">Reference proteome</keyword>
<sequence length="220" mass="23751">MTTNASPKNKRVELGERSREMILDVATRLMSARGYEGTSISAIAKEAGLPASSIYWHFSSKVGILTAVMERGNAAFHAEVSKMESPAKGSHYDKVLAIFEQGITALERNPDFVRLQIILILNSPAGTVNEAVIRMRAQARDGMRSALEQAFEDLGRSQAEAVAASLVEFVSACFEGIFLARQAASPATHRLMQQLAHATVALADTIMSSDTNPRKANSGN</sequence>
<dbReference type="InterPro" id="IPR009057">
    <property type="entry name" value="Homeodomain-like_sf"/>
</dbReference>
<reference evidence="4 5" key="1">
    <citation type="submission" date="2024-09" db="EMBL/GenBank/DDBJ databases">
        <authorList>
            <person name="Sun Q."/>
            <person name="Mori K."/>
        </authorList>
    </citation>
    <scope>NUCLEOTIDE SEQUENCE [LARGE SCALE GENOMIC DNA]</scope>
    <source>
        <strain evidence="4 5">JCM 6917</strain>
    </source>
</reference>
<dbReference type="SUPFAM" id="SSF46689">
    <property type="entry name" value="Homeodomain-like"/>
    <property type="match status" value="1"/>
</dbReference>
<accession>A0ABV5NBJ6</accession>
<evidence type="ECO:0000313" key="5">
    <source>
        <dbReference type="Proteomes" id="UP001589709"/>
    </source>
</evidence>
<evidence type="ECO:0000256" key="2">
    <source>
        <dbReference type="PROSITE-ProRule" id="PRU00335"/>
    </source>
</evidence>
<dbReference type="RefSeq" id="WP_381350957.1">
    <property type="nucleotide sequence ID" value="NZ_JBHMCY010000127.1"/>
</dbReference>
<dbReference type="Proteomes" id="UP001589709">
    <property type="component" value="Unassembled WGS sequence"/>
</dbReference>
<evidence type="ECO:0000259" key="3">
    <source>
        <dbReference type="PROSITE" id="PS50977"/>
    </source>
</evidence>
<dbReference type="PROSITE" id="PS50977">
    <property type="entry name" value="HTH_TETR_2"/>
    <property type="match status" value="1"/>
</dbReference>
<dbReference type="Pfam" id="PF00440">
    <property type="entry name" value="TetR_N"/>
    <property type="match status" value="1"/>
</dbReference>
<dbReference type="PRINTS" id="PR00455">
    <property type="entry name" value="HTHTETR"/>
</dbReference>
<dbReference type="EMBL" id="JBHMCY010000127">
    <property type="protein sequence ID" value="MFB9467666.1"/>
    <property type="molecule type" value="Genomic_DNA"/>
</dbReference>
<dbReference type="InterPro" id="IPR050109">
    <property type="entry name" value="HTH-type_TetR-like_transc_reg"/>
</dbReference>
<comment type="caution">
    <text evidence="4">The sequence shown here is derived from an EMBL/GenBank/DDBJ whole genome shotgun (WGS) entry which is preliminary data.</text>
</comment>
<feature type="domain" description="HTH tetR-type" evidence="3">
    <location>
        <begin position="16"/>
        <end position="76"/>
    </location>
</feature>
<protein>
    <submittedName>
        <fullName evidence="4">TetR/AcrR family transcriptional regulator</fullName>
    </submittedName>
</protein>
<name>A0ABV5NBJ6_9ACTN</name>
<feature type="DNA-binding region" description="H-T-H motif" evidence="2">
    <location>
        <begin position="39"/>
        <end position="58"/>
    </location>
</feature>
<organism evidence="4 5">
    <name type="scientific">Streptomyces cinereospinus</name>
    <dbReference type="NCBI Taxonomy" id="285561"/>
    <lineage>
        <taxon>Bacteria</taxon>
        <taxon>Bacillati</taxon>
        <taxon>Actinomycetota</taxon>
        <taxon>Actinomycetes</taxon>
        <taxon>Kitasatosporales</taxon>
        <taxon>Streptomycetaceae</taxon>
        <taxon>Streptomyces</taxon>
    </lineage>
</organism>
<dbReference type="Gene3D" id="1.10.357.10">
    <property type="entry name" value="Tetracycline Repressor, domain 2"/>
    <property type="match status" value="1"/>
</dbReference>
<evidence type="ECO:0000256" key="1">
    <source>
        <dbReference type="ARBA" id="ARBA00023125"/>
    </source>
</evidence>
<dbReference type="PANTHER" id="PTHR30055">
    <property type="entry name" value="HTH-TYPE TRANSCRIPTIONAL REGULATOR RUTR"/>
    <property type="match status" value="1"/>
</dbReference>